<sequence>MTATPRLVGFSRETLRRTLNTGGVSWQTTATLDWS</sequence>
<comment type="caution">
    <text evidence="1">The sequence shown here is derived from an EMBL/GenBank/DDBJ whole genome shotgun (WGS) entry which is preliminary data.</text>
</comment>
<reference evidence="1 2" key="1">
    <citation type="submission" date="2020-08" db="EMBL/GenBank/DDBJ databases">
        <title>Sequencing the genomes of 1000 actinobacteria strains.</title>
        <authorList>
            <person name="Klenk H.-P."/>
        </authorList>
    </citation>
    <scope>NUCLEOTIDE SEQUENCE [LARGE SCALE GENOMIC DNA]</scope>
    <source>
        <strain evidence="1 2">DSM 45486</strain>
    </source>
</reference>
<accession>A0A7W9HFR4</accession>
<dbReference type="Proteomes" id="UP000552097">
    <property type="component" value="Unassembled WGS sequence"/>
</dbReference>
<proteinExistence type="predicted"/>
<protein>
    <submittedName>
        <fullName evidence="1">Uncharacterized protein</fullName>
    </submittedName>
</protein>
<keyword evidence="2" id="KW-1185">Reference proteome</keyword>
<organism evidence="1 2">
    <name type="scientific">Saccharothrix ecbatanensis</name>
    <dbReference type="NCBI Taxonomy" id="1105145"/>
    <lineage>
        <taxon>Bacteria</taxon>
        <taxon>Bacillati</taxon>
        <taxon>Actinomycetota</taxon>
        <taxon>Actinomycetes</taxon>
        <taxon>Pseudonocardiales</taxon>
        <taxon>Pseudonocardiaceae</taxon>
        <taxon>Saccharothrix</taxon>
    </lineage>
</organism>
<gene>
    <name evidence="1" type="ORF">F4560_001128</name>
</gene>
<evidence type="ECO:0000313" key="2">
    <source>
        <dbReference type="Proteomes" id="UP000552097"/>
    </source>
</evidence>
<dbReference type="AlphaFoldDB" id="A0A7W9HFR4"/>
<evidence type="ECO:0000313" key="1">
    <source>
        <dbReference type="EMBL" id="MBB5801360.1"/>
    </source>
</evidence>
<name>A0A7W9HFR4_9PSEU</name>
<dbReference type="EMBL" id="JACHMO010000001">
    <property type="protein sequence ID" value="MBB5801360.1"/>
    <property type="molecule type" value="Genomic_DNA"/>
</dbReference>